<dbReference type="Gene3D" id="3.40.50.720">
    <property type="entry name" value="NAD(P)-binding Rossmann-like Domain"/>
    <property type="match status" value="1"/>
</dbReference>
<dbReference type="RefSeq" id="WP_171653874.1">
    <property type="nucleotide sequence ID" value="NZ_WHOD01000073.1"/>
</dbReference>
<dbReference type="AlphaFoldDB" id="A0A972GWV7"/>
<gene>
    <name evidence="1" type="ORF">GC093_20770</name>
</gene>
<keyword evidence="2" id="KW-1185">Reference proteome</keyword>
<proteinExistence type="predicted"/>
<organism evidence="1 2">
    <name type="scientific">Paenibacillus foliorum</name>
    <dbReference type="NCBI Taxonomy" id="2654974"/>
    <lineage>
        <taxon>Bacteria</taxon>
        <taxon>Bacillati</taxon>
        <taxon>Bacillota</taxon>
        <taxon>Bacilli</taxon>
        <taxon>Bacillales</taxon>
        <taxon>Paenibacillaceae</taxon>
        <taxon>Paenibacillus</taxon>
    </lineage>
</organism>
<protein>
    <submittedName>
        <fullName evidence="1">SDR family NAD(P)-dependent oxidoreductase</fullName>
    </submittedName>
</protein>
<dbReference type="Pfam" id="PF00106">
    <property type="entry name" value="adh_short"/>
    <property type="match status" value="1"/>
</dbReference>
<comment type="caution">
    <text evidence="1">The sequence shown here is derived from an EMBL/GenBank/DDBJ whole genome shotgun (WGS) entry which is preliminary data.</text>
</comment>
<dbReference type="EMBL" id="WHOD01000073">
    <property type="protein sequence ID" value="NOU95643.1"/>
    <property type="molecule type" value="Genomic_DNA"/>
</dbReference>
<evidence type="ECO:0000313" key="2">
    <source>
        <dbReference type="Proteomes" id="UP000641588"/>
    </source>
</evidence>
<reference evidence="1" key="1">
    <citation type="submission" date="2019-10" db="EMBL/GenBank/DDBJ databases">
        <title>Description of Paenibacillus glebae sp. nov.</title>
        <authorList>
            <person name="Carlier A."/>
            <person name="Qi S."/>
        </authorList>
    </citation>
    <scope>NUCLEOTIDE SEQUENCE</scope>
    <source>
        <strain evidence="1">LMG 31456</strain>
    </source>
</reference>
<evidence type="ECO:0000313" key="1">
    <source>
        <dbReference type="EMBL" id="NOU95643.1"/>
    </source>
</evidence>
<dbReference type="SUPFAM" id="SSF51735">
    <property type="entry name" value="NAD(P)-binding Rossmann-fold domains"/>
    <property type="match status" value="1"/>
</dbReference>
<sequence length="34" mass="3483">MKLAGKVQIITGGSKGIGRATAEHFIEQGAKVVS</sequence>
<dbReference type="InterPro" id="IPR036291">
    <property type="entry name" value="NAD(P)-bd_dom_sf"/>
</dbReference>
<dbReference type="InterPro" id="IPR002347">
    <property type="entry name" value="SDR_fam"/>
</dbReference>
<name>A0A972GWV7_9BACL</name>
<accession>A0A972GWV7</accession>
<dbReference type="Proteomes" id="UP000641588">
    <property type="component" value="Unassembled WGS sequence"/>
</dbReference>